<evidence type="ECO:0000256" key="1">
    <source>
        <dbReference type="ARBA" id="ARBA00004141"/>
    </source>
</evidence>
<dbReference type="PANTHER" id="PTHR11360:SF224">
    <property type="entry name" value="MAJOR FACILITATOR SUPERFAMILY (MFS) PROFILE DOMAIN-CONTAINING PROTEIN-RELATED"/>
    <property type="match status" value="1"/>
</dbReference>
<feature type="compositionally biased region" description="Basic and acidic residues" evidence="7">
    <location>
        <begin position="10"/>
        <end position="22"/>
    </location>
</feature>
<sequence>MADSDSTLPVDKHNDNAERVDAKSSSSDQTVSPTHDAEKAARAEPGPPRTAPDGGAVAWLVVLGCWCTSFCSFGWLNSVGVFQEYYQNELLTSYSTSAVSWIPSLEIFFMMAMGPIVGALYDRYGPRWLLLTGSVMHVFGIMMTSISDEYYQILLAQGLCSALGVSMIFQPTLACAAGWFDRRRGAAFGVLFTGSSIGGIVLPILVTHLIRDVGFGWAMRTCAFVMLGLLIIANLTVRPLNPPQPRKVTRAELMKPMQETQFQLLMIGMFLFTYGFYAPINYLPAQAVSAGMSPNLVQYLVPILNAGSLFGRLFAGFVGDKIGRYNVFISVCYLSGIFTLALWLPDSRNAALIAFAVLFGFFSGAYVSLLTPLIMQISPMAELGFRTGMMLLVMAIGGLTTNPINGAIVDSPSGWAGLKIFSGILALVGTTFVLIARVKKTGWKLLVRY</sequence>
<keyword evidence="3" id="KW-0813">Transport</keyword>
<organism evidence="10 11">
    <name type="scientific">Aspergillus lucknowensis</name>
    <dbReference type="NCBI Taxonomy" id="176173"/>
    <lineage>
        <taxon>Eukaryota</taxon>
        <taxon>Fungi</taxon>
        <taxon>Dikarya</taxon>
        <taxon>Ascomycota</taxon>
        <taxon>Pezizomycotina</taxon>
        <taxon>Eurotiomycetes</taxon>
        <taxon>Eurotiomycetidae</taxon>
        <taxon>Eurotiales</taxon>
        <taxon>Aspergillaceae</taxon>
        <taxon>Aspergillus</taxon>
        <taxon>Aspergillus subgen. Nidulantes</taxon>
    </lineage>
</organism>
<dbReference type="RefSeq" id="XP_070883792.1">
    <property type="nucleotide sequence ID" value="XM_071029761.1"/>
</dbReference>
<feature type="transmembrane region" description="Helical" evidence="8">
    <location>
        <begin position="296"/>
        <end position="315"/>
    </location>
</feature>
<dbReference type="PANTHER" id="PTHR11360">
    <property type="entry name" value="MONOCARBOXYLATE TRANSPORTER"/>
    <property type="match status" value="1"/>
</dbReference>
<feature type="transmembrane region" description="Helical" evidence="8">
    <location>
        <begin position="98"/>
        <end position="121"/>
    </location>
</feature>
<dbReference type="CDD" id="cd17352">
    <property type="entry name" value="MFS_MCT_SLC16"/>
    <property type="match status" value="1"/>
</dbReference>
<evidence type="ECO:0000259" key="9">
    <source>
        <dbReference type="PROSITE" id="PS50850"/>
    </source>
</evidence>
<reference evidence="10 11" key="1">
    <citation type="submission" date="2024-07" db="EMBL/GenBank/DDBJ databases">
        <title>Section-level genome sequencing and comparative genomics of Aspergillus sections Usti and Cavernicolus.</title>
        <authorList>
            <consortium name="Lawrence Berkeley National Laboratory"/>
            <person name="Nybo J.L."/>
            <person name="Vesth T.C."/>
            <person name="Theobald S."/>
            <person name="Frisvad J.C."/>
            <person name="Larsen T.O."/>
            <person name="Kjaerboelling I."/>
            <person name="Rothschild-Mancinelli K."/>
            <person name="Lyhne E.K."/>
            <person name="Kogle M.E."/>
            <person name="Barry K."/>
            <person name="Clum A."/>
            <person name="Na H."/>
            <person name="Ledsgaard L."/>
            <person name="Lin J."/>
            <person name="Lipzen A."/>
            <person name="Kuo A."/>
            <person name="Riley R."/>
            <person name="Mondo S."/>
            <person name="Labutti K."/>
            <person name="Haridas S."/>
            <person name="Pangalinan J."/>
            <person name="Salamov A.A."/>
            <person name="Simmons B.A."/>
            <person name="Magnuson J.K."/>
            <person name="Chen J."/>
            <person name="Drula E."/>
            <person name="Henrissat B."/>
            <person name="Wiebenga A."/>
            <person name="Lubbers R.J."/>
            <person name="Gomes A.C."/>
            <person name="Macurrencykelacurrency M.R."/>
            <person name="Stajich J."/>
            <person name="Grigoriev I.V."/>
            <person name="Mortensen U.H."/>
            <person name="De Vries R.P."/>
            <person name="Baker S.E."/>
            <person name="Andersen M.R."/>
        </authorList>
    </citation>
    <scope>NUCLEOTIDE SEQUENCE [LARGE SCALE GENOMIC DNA]</scope>
    <source>
        <strain evidence="10 11">CBS 449.75</strain>
    </source>
</reference>
<feature type="transmembrane region" description="Helical" evidence="8">
    <location>
        <begin position="57"/>
        <end position="78"/>
    </location>
</feature>
<feature type="transmembrane region" description="Helical" evidence="8">
    <location>
        <begin position="187"/>
        <end position="211"/>
    </location>
</feature>
<feature type="transmembrane region" description="Helical" evidence="8">
    <location>
        <begin position="327"/>
        <end position="344"/>
    </location>
</feature>
<feature type="transmembrane region" description="Helical" evidence="8">
    <location>
        <begin position="264"/>
        <end position="284"/>
    </location>
</feature>
<feature type="transmembrane region" description="Helical" evidence="8">
    <location>
        <begin position="350"/>
        <end position="371"/>
    </location>
</feature>
<keyword evidence="6 8" id="KW-0472">Membrane</keyword>
<keyword evidence="4 8" id="KW-0812">Transmembrane</keyword>
<evidence type="ECO:0000256" key="6">
    <source>
        <dbReference type="ARBA" id="ARBA00023136"/>
    </source>
</evidence>
<accession>A0ABR4LJU6</accession>
<feature type="transmembrane region" description="Helical" evidence="8">
    <location>
        <begin position="217"/>
        <end position="237"/>
    </location>
</feature>
<keyword evidence="11" id="KW-1185">Reference proteome</keyword>
<feature type="region of interest" description="Disordered" evidence="7">
    <location>
        <begin position="1"/>
        <end position="50"/>
    </location>
</feature>
<comment type="caution">
    <text evidence="10">The sequence shown here is derived from an EMBL/GenBank/DDBJ whole genome shotgun (WGS) entry which is preliminary data.</text>
</comment>
<dbReference type="Pfam" id="PF07690">
    <property type="entry name" value="MFS_1"/>
    <property type="match status" value="1"/>
</dbReference>
<feature type="transmembrane region" description="Helical" evidence="8">
    <location>
        <begin position="128"/>
        <end position="147"/>
    </location>
</feature>
<feature type="compositionally biased region" description="Polar residues" evidence="7">
    <location>
        <begin position="23"/>
        <end position="33"/>
    </location>
</feature>
<evidence type="ECO:0000256" key="3">
    <source>
        <dbReference type="ARBA" id="ARBA00022448"/>
    </source>
</evidence>
<dbReference type="Proteomes" id="UP001610432">
    <property type="component" value="Unassembled WGS sequence"/>
</dbReference>
<evidence type="ECO:0000256" key="8">
    <source>
        <dbReference type="SAM" id="Phobius"/>
    </source>
</evidence>
<dbReference type="InterPro" id="IPR011701">
    <property type="entry name" value="MFS"/>
</dbReference>
<comment type="subcellular location">
    <subcellularLocation>
        <location evidence="1">Membrane</location>
        <topology evidence="1">Multi-pass membrane protein</topology>
    </subcellularLocation>
</comment>
<name>A0ABR4LJU6_9EURO</name>
<feature type="transmembrane region" description="Helical" evidence="8">
    <location>
        <begin position="420"/>
        <end position="438"/>
    </location>
</feature>
<protein>
    <submittedName>
        <fullName evidence="10">Major facilitator superfamily domain-containing protein</fullName>
    </submittedName>
</protein>
<gene>
    <name evidence="10" type="ORF">BJX67DRAFT_360338</name>
</gene>
<dbReference type="InterPro" id="IPR050327">
    <property type="entry name" value="Proton-linked_MCT"/>
</dbReference>
<dbReference type="PROSITE" id="PS50850">
    <property type="entry name" value="MFS"/>
    <property type="match status" value="1"/>
</dbReference>
<feature type="domain" description="Major facilitator superfamily (MFS) profile" evidence="9">
    <location>
        <begin position="57"/>
        <end position="441"/>
    </location>
</feature>
<evidence type="ECO:0000256" key="4">
    <source>
        <dbReference type="ARBA" id="ARBA00022692"/>
    </source>
</evidence>
<keyword evidence="5 8" id="KW-1133">Transmembrane helix</keyword>
<dbReference type="SUPFAM" id="SSF103473">
    <property type="entry name" value="MFS general substrate transporter"/>
    <property type="match status" value="1"/>
</dbReference>
<feature type="transmembrane region" description="Helical" evidence="8">
    <location>
        <begin position="153"/>
        <end position="180"/>
    </location>
</feature>
<evidence type="ECO:0000256" key="5">
    <source>
        <dbReference type="ARBA" id="ARBA00022989"/>
    </source>
</evidence>
<proteinExistence type="inferred from homology"/>
<dbReference type="GeneID" id="98144833"/>
<dbReference type="EMBL" id="JBFXLQ010000037">
    <property type="protein sequence ID" value="KAL2864813.1"/>
    <property type="molecule type" value="Genomic_DNA"/>
</dbReference>
<evidence type="ECO:0000313" key="10">
    <source>
        <dbReference type="EMBL" id="KAL2864813.1"/>
    </source>
</evidence>
<dbReference type="InterPro" id="IPR020846">
    <property type="entry name" value="MFS_dom"/>
</dbReference>
<evidence type="ECO:0000256" key="7">
    <source>
        <dbReference type="SAM" id="MobiDB-lite"/>
    </source>
</evidence>
<dbReference type="Gene3D" id="1.20.1250.20">
    <property type="entry name" value="MFS general substrate transporter like domains"/>
    <property type="match status" value="2"/>
</dbReference>
<comment type="similarity">
    <text evidence="2">Belongs to the major facilitator superfamily. Monocarboxylate porter (TC 2.A.1.13) family.</text>
</comment>
<feature type="transmembrane region" description="Helical" evidence="8">
    <location>
        <begin position="383"/>
        <end position="400"/>
    </location>
</feature>
<evidence type="ECO:0000313" key="11">
    <source>
        <dbReference type="Proteomes" id="UP001610432"/>
    </source>
</evidence>
<evidence type="ECO:0000256" key="2">
    <source>
        <dbReference type="ARBA" id="ARBA00006727"/>
    </source>
</evidence>
<dbReference type="InterPro" id="IPR036259">
    <property type="entry name" value="MFS_trans_sf"/>
</dbReference>